<organism evidence="8 9">
    <name type="scientific">Ladona fulva</name>
    <name type="common">Scarce chaser dragonfly</name>
    <name type="synonym">Libellula fulva</name>
    <dbReference type="NCBI Taxonomy" id="123851"/>
    <lineage>
        <taxon>Eukaryota</taxon>
        <taxon>Metazoa</taxon>
        <taxon>Ecdysozoa</taxon>
        <taxon>Arthropoda</taxon>
        <taxon>Hexapoda</taxon>
        <taxon>Insecta</taxon>
        <taxon>Pterygota</taxon>
        <taxon>Palaeoptera</taxon>
        <taxon>Odonata</taxon>
        <taxon>Epiprocta</taxon>
        <taxon>Anisoptera</taxon>
        <taxon>Libelluloidea</taxon>
        <taxon>Libellulidae</taxon>
        <taxon>Ladona</taxon>
    </lineage>
</organism>
<dbReference type="OrthoDB" id="6437225at2759"/>
<feature type="region of interest" description="Disordered" evidence="6">
    <location>
        <begin position="429"/>
        <end position="517"/>
    </location>
</feature>
<dbReference type="PROSITE" id="PS50240">
    <property type="entry name" value="TRYPSIN_DOM"/>
    <property type="match status" value="1"/>
</dbReference>
<dbReference type="FunFam" id="2.40.10.10:FF:000054">
    <property type="entry name" value="Complement C1r subcomponent"/>
    <property type="match status" value="1"/>
</dbReference>
<reference evidence="8" key="2">
    <citation type="submission" date="2017-10" db="EMBL/GenBank/DDBJ databases">
        <title>Ladona fulva Genome sequencing and assembly.</title>
        <authorList>
            <person name="Murali S."/>
            <person name="Richards S."/>
            <person name="Bandaranaike D."/>
            <person name="Bellair M."/>
            <person name="Blankenburg K."/>
            <person name="Chao H."/>
            <person name="Dinh H."/>
            <person name="Doddapaneni H."/>
            <person name="Dugan-Rocha S."/>
            <person name="Elkadiri S."/>
            <person name="Gnanaolivu R."/>
            <person name="Hernandez B."/>
            <person name="Skinner E."/>
            <person name="Javaid M."/>
            <person name="Lee S."/>
            <person name="Li M."/>
            <person name="Ming W."/>
            <person name="Munidasa M."/>
            <person name="Muniz J."/>
            <person name="Nguyen L."/>
            <person name="Hughes D."/>
            <person name="Osuji N."/>
            <person name="Pu L.-L."/>
            <person name="Puazo M."/>
            <person name="Qu C."/>
            <person name="Quiroz J."/>
            <person name="Raj R."/>
            <person name="Weissenberger G."/>
            <person name="Xin Y."/>
            <person name="Zou X."/>
            <person name="Han Y."/>
            <person name="Worley K."/>
            <person name="Muzny D."/>
            <person name="Gibbs R."/>
        </authorList>
    </citation>
    <scope>NUCLEOTIDE SEQUENCE</scope>
    <source>
        <strain evidence="8">Sampled in the wild</strain>
    </source>
</reference>
<feature type="compositionally biased region" description="Low complexity" evidence="6">
    <location>
        <begin position="79"/>
        <end position="98"/>
    </location>
</feature>
<dbReference type="CDD" id="cd00190">
    <property type="entry name" value="Tryp_SPc"/>
    <property type="match status" value="1"/>
</dbReference>
<evidence type="ECO:0000256" key="6">
    <source>
        <dbReference type="SAM" id="MobiDB-lite"/>
    </source>
</evidence>
<keyword evidence="9" id="KW-1185">Reference proteome</keyword>
<reference evidence="8" key="1">
    <citation type="submission" date="2013-04" db="EMBL/GenBank/DDBJ databases">
        <authorList>
            <person name="Qu J."/>
            <person name="Murali S.C."/>
            <person name="Bandaranaike D."/>
            <person name="Bellair M."/>
            <person name="Blankenburg K."/>
            <person name="Chao H."/>
            <person name="Dinh H."/>
            <person name="Doddapaneni H."/>
            <person name="Downs B."/>
            <person name="Dugan-Rocha S."/>
            <person name="Elkadiri S."/>
            <person name="Gnanaolivu R.D."/>
            <person name="Hernandez B."/>
            <person name="Javaid M."/>
            <person name="Jayaseelan J.C."/>
            <person name="Lee S."/>
            <person name="Li M."/>
            <person name="Ming W."/>
            <person name="Munidasa M."/>
            <person name="Muniz J."/>
            <person name="Nguyen L."/>
            <person name="Ongeri F."/>
            <person name="Osuji N."/>
            <person name="Pu L.-L."/>
            <person name="Puazo M."/>
            <person name="Qu C."/>
            <person name="Quiroz J."/>
            <person name="Raj R."/>
            <person name="Weissenberger G."/>
            <person name="Xin Y."/>
            <person name="Zou X."/>
            <person name="Han Y."/>
            <person name="Richards S."/>
            <person name="Worley K."/>
            <person name="Muzny D."/>
            <person name="Gibbs R."/>
        </authorList>
    </citation>
    <scope>NUCLEOTIDE SEQUENCE</scope>
    <source>
        <strain evidence="8">Sampled in the wild</strain>
    </source>
</reference>
<dbReference type="PROSITE" id="PS00134">
    <property type="entry name" value="TRYPSIN_HIS"/>
    <property type="match status" value="1"/>
</dbReference>
<comment type="subcellular location">
    <subcellularLocation>
        <location evidence="1">Secreted</location>
    </subcellularLocation>
</comment>
<name>A0A8K0K4T0_LADFU</name>
<evidence type="ECO:0000313" key="8">
    <source>
        <dbReference type="EMBL" id="KAG8227756.1"/>
    </source>
</evidence>
<dbReference type="SUPFAM" id="SSF50494">
    <property type="entry name" value="Trypsin-like serine proteases"/>
    <property type="match status" value="1"/>
</dbReference>
<dbReference type="Proteomes" id="UP000792457">
    <property type="component" value="Unassembled WGS sequence"/>
</dbReference>
<proteinExistence type="predicted"/>
<keyword evidence="5" id="KW-0325">Glycoprotein</keyword>
<sequence length="789" mass="83703">MESRAGQEGVPWMSRTNCFCKSLLDTITTTADSRDCPGVCVHALATLICSQVLDHVACPSPSMRCCVEGPPPAKNASIPPSTTAAPTPAPTTAPTTQRPSPPSRRPVTPRGVCPGVCVAERIADYCEATLGPPPSASGTSGPPPLCKPGLRCCVSKDGPTANPEKPQGTDNADSILPPSRKPPSSLPESASSSNPSTIRPPPPAANGPSPSLRTPCRGECVSGLFALFCDDVDSEADCPGDASCCVTNPPPPPPPTPAPKPAPPSKTEGSAGTTTTKAPTTTTVTTTTTTTEKPFPRCPGFCLLNIMAAFCERPSVLIRHTSNCGRGSVCCDNTRQSTKKPVQSSSSGLDVLGPLGALFTTQRPHTTQRPTTTTPAPKDDRPECPGSCIVPYLSFTCFRNAEMTDVFRCRKSGTQCCAPKSQIRERLGETTGSQQPPTLPPHPQYPSSSSYNDSYHSPYPPPSHSGGYGSNQPYPRPQSGIHHSVMTPQSPHMPPGVPNNSHRVTTTQPPHTPLRSPVAHSKYICGVKGGSSQMRRSRHVRVLDANATLDEVPDSDKNATEEPFIRRPIDGIKPQSMEIISSDGNLTHGEHPLMGAEALAFANQSRSAFSNWRKGRVVGGEDAEPGEWCWQAALINSLNQYLCGGALIGTQWVLTAAHCVTKSHQHKSIIWFNIDLYSLYISAGPIPLRVREAEIPIVNDAECIRKINAVTEKIFILPASSFCAGGEEGNDACQGDGGGPLVCEDDGFYELAGLVSWGFGCGRQDVPGVYVKVSSFIGWINQIISVNNL</sequence>
<feature type="compositionally biased region" description="Polar residues" evidence="6">
    <location>
        <begin position="498"/>
        <end position="509"/>
    </location>
</feature>
<protein>
    <recommendedName>
        <fullName evidence="7">Peptidase S1 domain-containing protein</fullName>
    </recommendedName>
</protein>
<evidence type="ECO:0000256" key="4">
    <source>
        <dbReference type="ARBA" id="ARBA00023157"/>
    </source>
</evidence>
<dbReference type="InterPro" id="IPR001254">
    <property type="entry name" value="Trypsin_dom"/>
</dbReference>
<dbReference type="Pfam" id="PF00089">
    <property type="entry name" value="Trypsin"/>
    <property type="match status" value="2"/>
</dbReference>
<dbReference type="InterPro" id="IPR043504">
    <property type="entry name" value="Peptidase_S1_PA_chymotrypsin"/>
</dbReference>
<feature type="domain" description="Peptidase S1" evidence="7">
    <location>
        <begin position="617"/>
        <end position="785"/>
    </location>
</feature>
<feature type="compositionally biased region" description="Low complexity" evidence="6">
    <location>
        <begin position="273"/>
        <end position="291"/>
    </location>
</feature>
<feature type="region of interest" description="Disordered" evidence="6">
    <location>
        <begin position="157"/>
        <end position="211"/>
    </location>
</feature>
<dbReference type="InterPro" id="IPR040479">
    <property type="entry name" value="CLIP_SPH_mas"/>
</dbReference>
<evidence type="ECO:0000256" key="1">
    <source>
        <dbReference type="ARBA" id="ARBA00004613"/>
    </source>
</evidence>
<gene>
    <name evidence="8" type="ORF">J437_LFUL005761</name>
</gene>
<feature type="region of interest" description="Disordered" evidence="6">
    <location>
        <begin position="75"/>
        <end position="110"/>
    </location>
</feature>
<dbReference type="PANTHER" id="PTHR24258:SF140">
    <property type="entry name" value="BCDNA.GH08420-RELATED"/>
    <property type="match status" value="1"/>
</dbReference>
<feature type="region of interest" description="Disordered" evidence="6">
    <location>
        <begin position="249"/>
        <end position="291"/>
    </location>
</feature>
<dbReference type="GO" id="GO:0005576">
    <property type="term" value="C:extracellular region"/>
    <property type="evidence" value="ECO:0007669"/>
    <property type="project" value="UniProtKB-SubCell"/>
</dbReference>
<feature type="compositionally biased region" description="Low complexity" evidence="6">
    <location>
        <begin position="360"/>
        <end position="375"/>
    </location>
</feature>
<dbReference type="GO" id="GO:0004252">
    <property type="term" value="F:serine-type endopeptidase activity"/>
    <property type="evidence" value="ECO:0007669"/>
    <property type="project" value="InterPro"/>
</dbReference>
<feature type="compositionally biased region" description="Pro residues" evidence="6">
    <location>
        <begin position="249"/>
        <end position="264"/>
    </location>
</feature>
<evidence type="ECO:0000313" key="9">
    <source>
        <dbReference type="Proteomes" id="UP000792457"/>
    </source>
</evidence>
<evidence type="ECO:0000256" key="3">
    <source>
        <dbReference type="ARBA" id="ARBA00022729"/>
    </source>
</evidence>
<dbReference type="EMBL" id="KZ308339">
    <property type="protein sequence ID" value="KAG8227756.1"/>
    <property type="molecule type" value="Genomic_DNA"/>
</dbReference>
<evidence type="ECO:0000259" key="7">
    <source>
        <dbReference type="PROSITE" id="PS50240"/>
    </source>
</evidence>
<dbReference type="Gene3D" id="2.40.10.10">
    <property type="entry name" value="Trypsin-like serine proteases"/>
    <property type="match status" value="2"/>
</dbReference>
<dbReference type="InterPro" id="IPR009003">
    <property type="entry name" value="Peptidase_S1_PA"/>
</dbReference>
<keyword evidence="3" id="KW-0732">Signal</keyword>
<feature type="compositionally biased region" description="Low complexity" evidence="6">
    <location>
        <begin position="445"/>
        <end position="457"/>
    </location>
</feature>
<dbReference type="SMART" id="SM00020">
    <property type="entry name" value="Tryp_SPc"/>
    <property type="match status" value="1"/>
</dbReference>
<dbReference type="Pfam" id="PF18398">
    <property type="entry name" value="CLIP_SPH_mas"/>
    <property type="match status" value="5"/>
</dbReference>
<dbReference type="AlphaFoldDB" id="A0A8K0K4T0"/>
<keyword evidence="4" id="KW-1015">Disulfide bond</keyword>
<feature type="compositionally biased region" description="Low complexity" evidence="6">
    <location>
        <begin position="186"/>
        <end position="196"/>
    </location>
</feature>
<dbReference type="PANTHER" id="PTHR24258">
    <property type="entry name" value="SERINE PROTEASE-RELATED"/>
    <property type="match status" value="1"/>
</dbReference>
<dbReference type="InterPro" id="IPR018114">
    <property type="entry name" value="TRYPSIN_HIS"/>
</dbReference>
<dbReference type="PRINTS" id="PR01217">
    <property type="entry name" value="PRICHEXTENSN"/>
</dbReference>
<dbReference type="GO" id="GO:0006508">
    <property type="term" value="P:proteolysis"/>
    <property type="evidence" value="ECO:0007669"/>
    <property type="project" value="InterPro"/>
</dbReference>
<comment type="caution">
    <text evidence="8">The sequence shown here is derived from an EMBL/GenBank/DDBJ whole genome shotgun (WGS) entry which is preliminary data.</text>
</comment>
<keyword evidence="2" id="KW-0964">Secreted</keyword>
<evidence type="ECO:0000256" key="5">
    <source>
        <dbReference type="ARBA" id="ARBA00023180"/>
    </source>
</evidence>
<accession>A0A8K0K4T0</accession>
<evidence type="ECO:0000256" key="2">
    <source>
        <dbReference type="ARBA" id="ARBA00022525"/>
    </source>
</evidence>
<feature type="region of interest" description="Disordered" evidence="6">
    <location>
        <begin position="360"/>
        <end position="381"/>
    </location>
</feature>